<keyword evidence="1" id="KW-0175">Coiled coil</keyword>
<organism evidence="2 3">
    <name type="scientific">Miscanthus lutarioriparius</name>
    <dbReference type="NCBI Taxonomy" id="422564"/>
    <lineage>
        <taxon>Eukaryota</taxon>
        <taxon>Viridiplantae</taxon>
        <taxon>Streptophyta</taxon>
        <taxon>Embryophyta</taxon>
        <taxon>Tracheophyta</taxon>
        <taxon>Spermatophyta</taxon>
        <taxon>Magnoliopsida</taxon>
        <taxon>Liliopsida</taxon>
        <taxon>Poales</taxon>
        <taxon>Poaceae</taxon>
        <taxon>PACMAD clade</taxon>
        <taxon>Panicoideae</taxon>
        <taxon>Andropogonodae</taxon>
        <taxon>Andropogoneae</taxon>
        <taxon>Saccharinae</taxon>
        <taxon>Miscanthus</taxon>
    </lineage>
</organism>
<sequence>MPRQDQSDLSFSFDCFGTTDIILEVATPGNCDRHPFSLPEDPPVRVDILMQSCHSNLEKEVEELKENKQAHQTIDQVTKSSEGENKALKDQVEQLKKEIEHASRTLEQVKKTFEGEKKALEDQVNQLNQRIDESSQALKLENTMVEKVTQEKVLLIEELKTREELSMLAPYLILPNFTQLQILGTPNAG</sequence>
<accession>A0A811S2D5</accession>
<proteinExistence type="predicted"/>
<name>A0A811S2D5_9POAL</name>
<reference evidence="2" key="1">
    <citation type="submission" date="2020-10" db="EMBL/GenBank/DDBJ databases">
        <authorList>
            <person name="Han B."/>
            <person name="Lu T."/>
            <person name="Zhao Q."/>
            <person name="Huang X."/>
            <person name="Zhao Y."/>
        </authorList>
    </citation>
    <scope>NUCLEOTIDE SEQUENCE</scope>
</reference>
<protein>
    <submittedName>
        <fullName evidence="2">Uncharacterized protein</fullName>
    </submittedName>
</protein>
<dbReference type="EMBL" id="CAJGYO010000018">
    <property type="protein sequence ID" value="CAD6335540.1"/>
    <property type="molecule type" value="Genomic_DNA"/>
</dbReference>
<feature type="coiled-coil region" evidence="1">
    <location>
        <begin position="54"/>
        <end position="137"/>
    </location>
</feature>
<evidence type="ECO:0000313" key="2">
    <source>
        <dbReference type="EMBL" id="CAD6335540.1"/>
    </source>
</evidence>
<dbReference type="Proteomes" id="UP000604825">
    <property type="component" value="Unassembled WGS sequence"/>
</dbReference>
<gene>
    <name evidence="2" type="ORF">NCGR_LOCUS59638</name>
</gene>
<evidence type="ECO:0000256" key="1">
    <source>
        <dbReference type="SAM" id="Coils"/>
    </source>
</evidence>
<comment type="caution">
    <text evidence="2">The sequence shown here is derived from an EMBL/GenBank/DDBJ whole genome shotgun (WGS) entry which is preliminary data.</text>
</comment>
<evidence type="ECO:0000313" key="3">
    <source>
        <dbReference type="Proteomes" id="UP000604825"/>
    </source>
</evidence>
<keyword evidence="3" id="KW-1185">Reference proteome</keyword>
<dbReference type="AlphaFoldDB" id="A0A811S2D5"/>